<reference evidence="5 6" key="1">
    <citation type="submission" date="2018-06" db="EMBL/GenBank/DDBJ databases">
        <title>Spirosoma sp. HMF3257 Genome sequencing and assembly.</title>
        <authorList>
            <person name="Kang H."/>
            <person name="Cha I."/>
            <person name="Kim H."/>
            <person name="Kang J."/>
            <person name="Joh K."/>
        </authorList>
    </citation>
    <scope>NUCLEOTIDE SEQUENCE [LARGE SCALE GENOMIC DNA]</scope>
    <source>
        <strain evidence="5 6">HMF3257</strain>
    </source>
</reference>
<dbReference type="EMBL" id="QLII01000001">
    <property type="protein sequence ID" value="RAI75163.1"/>
    <property type="molecule type" value="Genomic_DNA"/>
</dbReference>
<dbReference type="PANTHER" id="PTHR43280:SF27">
    <property type="entry name" value="TRANSCRIPTIONAL REGULATOR MTLR"/>
    <property type="match status" value="1"/>
</dbReference>
<dbReference type="AlphaFoldDB" id="A0A327NK45"/>
<dbReference type="InterPro" id="IPR009057">
    <property type="entry name" value="Homeodomain-like_sf"/>
</dbReference>
<dbReference type="InterPro" id="IPR018060">
    <property type="entry name" value="HTH_AraC"/>
</dbReference>
<dbReference type="SUPFAM" id="SSF51182">
    <property type="entry name" value="RmlC-like cupins"/>
    <property type="match status" value="1"/>
</dbReference>
<gene>
    <name evidence="5" type="ORF">HMF3257_14915</name>
</gene>
<dbReference type="Proteomes" id="UP000249016">
    <property type="component" value="Unassembled WGS sequence"/>
</dbReference>
<dbReference type="Pfam" id="PF12833">
    <property type="entry name" value="HTH_18"/>
    <property type="match status" value="1"/>
</dbReference>
<dbReference type="OrthoDB" id="792101at2"/>
<dbReference type="InterPro" id="IPR011051">
    <property type="entry name" value="RmlC_Cupin_sf"/>
</dbReference>
<name>A0A327NK45_9BACT</name>
<keyword evidence="3" id="KW-0804">Transcription</keyword>
<accession>A0A327NK45</accession>
<sequence>MNKHSMKPIQAILGINSANKVFLTKEIVQPYYSTQFHFHHECQLTYIVESSGQRIIGNNIEYFEPGELVFLGSEVPHVWYNNEEYFQGSEHLRAQSLAMYINPEQLVDSLEGFGCRNVLDHWLTISRRGIIYTGAIKTELIDLFKSLFYQEGMAKLITFLKLVDRLMHATDYRLLSSPDYVNSYSENDQQRMERLFQFIFANFRRDISLDEISSLANMNEFSFCRYFKSRTQKSFTQFVNDLRIGYACKMMQERYNPIESVAYESGFNNITHFNRQFKRIKGVTPRDYRKQLKTFS</sequence>
<organism evidence="5 6">
    <name type="scientific">Spirosoma telluris</name>
    <dbReference type="NCBI Taxonomy" id="2183553"/>
    <lineage>
        <taxon>Bacteria</taxon>
        <taxon>Pseudomonadati</taxon>
        <taxon>Bacteroidota</taxon>
        <taxon>Cytophagia</taxon>
        <taxon>Cytophagales</taxon>
        <taxon>Cytophagaceae</taxon>
        <taxon>Spirosoma</taxon>
    </lineage>
</organism>
<dbReference type="Gene3D" id="2.60.120.10">
    <property type="entry name" value="Jelly Rolls"/>
    <property type="match status" value="1"/>
</dbReference>
<dbReference type="PANTHER" id="PTHR43280">
    <property type="entry name" value="ARAC-FAMILY TRANSCRIPTIONAL REGULATOR"/>
    <property type="match status" value="1"/>
</dbReference>
<evidence type="ECO:0000256" key="1">
    <source>
        <dbReference type="ARBA" id="ARBA00023015"/>
    </source>
</evidence>
<dbReference type="PROSITE" id="PS00041">
    <property type="entry name" value="HTH_ARAC_FAMILY_1"/>
    <property type="match status" value="1"/>
</dbReference>
<dbReference type="Gene3D" id="1.10.10.60">
    <property type="entry name" value="Homeodomain-like"/>
    <property type="match status" value="2"/>
</dbReference>
<dbReference type="RefSeq" id="WP_111343277.1">
    <property type="nucleotide sequence ID" value="NZ_QLII01000001.1"/>
</dbReference>
<keyword evidence="1" id="KW-0805">Transcription regulation</keyword>
<dbReference type="GO" id="GO:0043565">
    <property type="term" value="F:sequence-specific DNA binding"/>
    <property type="evidence" value="ECO:0007669"/>
    <property type="project" value="InterPro"/>
</dbReference>
<feature type="domain" description="HTH araC/xylS-type" evidence="4">
    <location>
        <begin position="193"/>
        <end position="291"/>
    </location>
</feature>
<evidence type="ECO:0000313" key="6">
    <source>
        <dbReference type="Proteomes" id="UP000249016"/>
    </source>
</evidence>
<dbReference type="SMART" id="SM00342">
    <property type="entry name" value="HTH_ARAC"/>
    <property type="match status" value="1"/>
</dbReference>
<dbReference type="GO" id="GO:0003700">
    <property type="term" value="F:DNA-binding transcription factor activity"/>
    <property type="evidence" value="ECO:0007669"/>
    <property type="project" value="InterPro"/>
</dbReference>
<evidence type="ECO:0000259" key="4">
    <source>
        <dbReference type="PROSITE" id="PS01124"/>
    </source>
</evidence>
<dbReference type="PRINTS" id="PR00032">
    <property type="entry name" value="HTHARAC"/>
</dbReference>
<dbReference type="SUPFAM" id="SSF46689">
    <property type="entry name" value="Homeodomain-like"/>
    <property type="match status" value="2"/>
</dbReference>
<dbReference type="PROSITE" id="PS01124">
    <property type="entry name" value="HTH_ARAC_FAMILY_2"/>
    <property type="match status" value="1"/>
</dbReference>
<protein>
    <submittedName>
        <fullName evidence="5">AraC family transcriptional regulator</fullName>
    </submittedName>
</protein>
<evidence type="ECO:0000256" key="3">
    <source>
        <dbReference type="ARBA" id="ARBA00023163"/>
    </source>
</evidence>
<keyword evidence="2" id="KW-0238">DNA-binding</keyword>
<evidence type="ECO:0000313" key="5">
    <source>
        <dbReference type="EMBL" id="RAI75163.1"/>
    </source>
</evidence>
<comment type="caution">
    <text evidence="5">The sequence shown here is derived from an EMBL/GenBank/DDBJ whole genome shotgun (WGS) entry which is preliminary data.</text>
</comment>
<dbReference type="InterPro" id="IPR014710">
    <property type="entry name" value="RmlC-like_jellyroll"/>
</dbReference>
<dbReference type="InterPro" id="IPR020449">
    <property type="entry name" value="Tscrpt_reg_AraC-type_HTH"/>
</dbReference>
<evidence type="ECO:0000256" key="2">
    <source>
        <dbReference type="ARBA" id="ARBA00023125"/>
    </source>
</evidence>
<dbReference type="InterPro" id="IPR018062">
    <property type="entry name" value="HTH_AraC-typ_CS"/>
</dbReference>
<proteinExistence type="predicted"/>
<keyword evidence="6" id="KW-1185">Reference proteome</keyword>